<accession>A0A7C8QHE3</accession>
<dbReference type="AlphaFoldDB" id="A0A7C8QHE3"/>
<reference evidence="1 2" key="1">
    <citation type="submission" date="2019-06" db="EMBL/GenBank/DDBJ databases">
        <authorList>
            <person name="Palmer J.M."/>
        </authorList>
    </citation>
    <scope>NUCLEOTIDE SEQUENCE [LARGE SCALE GENOMIC DNA]</scope>
    <source>
        <strain evidence="1 2">TWF106</strain>
    </source>
</reference>
<sequence length="112" mass="12428">MHSLGRSGQNYPRQLRFPSSFPYLMATRKPNIFPRVEHQAQLTYATGKLLGLIGYGFRSLLKHPFTGSPNVPKWCGKIPSVLQVLILSGDFEPGLSSVDCLSAQTNCHILLD</sequence>
<evidence type="ECO:0000313" key="1">
    <source>
        <dbReference type="EMBL" id="KAF3211704.1"/>
    </source>
</evidence>
<gene>
    <name evidence="1" type="ORF">TWF106_010156</name>
</gene>
<protein>
    <submittedName>
        <fullName evidence="1">Uncharacterized protein</fullName>
    </submittedName>
</protein>
<organism evidence="1 2">
    <name type="scientific">Orbilia oligospora</name>
    <name type="common">Nematode-trapping fungus</name>
    <name type="synonym">Arthrobotrys oligospora</name>
    <dbReference type="NCBI Taxonomy" id="2813651"/>
    <lineage>
        <taxon>Eukaryota</taxon>
        <taxon>Fungi</taxon>
        <taxon>Dikarya</taxon>
        <taxon>Ascomycota</taxon>
        <taxon>Pezizomycotina</taxon>
        <taxon>Orbiliomycetes</taxon>
        <taxon>Orbiliales</taxon>
        <taxon>Orbiliaceae</taxon>
        <taxon>Orbilia</taxon>
    </lineage>
</organism>
<dbReference type="Proteomes" id="UP000472727">
    <property type="component" value="Unassembled WGS sequence"/>
</dbReference>
<proteinExistence type="predicted"/>
<name>A0A7C8QHE3_ORBOL</name>
<dbReference type="EMBL" id="WIWS01000073">
    <property type="protein sequence ID" value="KAF3211704.1"/>
    <property type="molecule type" value="Genomic_DNA"/>
</dbReference>
<evidence type="ECO:0000313" key="2">
    <source>
        <dbReference type="Proteomes" id="UP000472727"/>
    </source>
</evidence>
<comment type="caution">
    <text evidence="1">The sequence shown here is derived from an EMBL/GenBank/DDBJ whole genome shotgun (WGS) entry which is preliminary data.</text>
</comment>